<sequence>MTSGNGVPTFFTKGSKFLLLDNRKKSLRAVQTVTLRVDPHGHIVYWTPKVEGSLNYIFVQDIVDVRTGAHAAENHVSMKEIRNSVQLLMTVVDNVDFIHPNFTTFIYLEDNVKNLKLWADSIFQLSLSRRRRHFGILYHVRKRLAPFLYASGITKCSLEDDTTNTVAKVAGCHRFSIMDNVTAMAEVALTYWVFGSHMLVRNEGGSGNFH</sequence>
<evidence type="ECO:0000313" key="2">
    <source>
        <dbReference type="EMBL" id="EYB92746.1"/>
    </source>
</evidence>
<evidence type="ECO:0000313" key="3">
    <source>
        <dbReference type="Proteomes" id="UP000024635"/>
    </source>
</evidence>
<dbReference type="AlphaFoldDB" id="A0A016SQS0"/>
<feature type="domain" description="PLC-beta PH" evidence="1">
    <location>
        <begin position="7"/>
        <end position="126"/>
    </location>
</feature>
<dbReference type="STRING" id="53326.A0A016SQS0"/>
<dbReference type="InterPro" id="IPR037862">
    <property type="entry name" value="PLC-beta_PH"/>
</dbReference>
<keyword evidence="3" id="KW-1185">Reference proteome</keyword>
<dbReference type="EMBL" id="JARK01001526">
    <property type="protein sequence ID" value="EYB92746.1"/>
    <property type="molecule type" value="Genomic_DNA"/>
</dbReference>
<dbReference type="SUPFAM" id="SSF50729">
    <property type="entry name" value="PH domain-like"/>
    <property type="match status" value="1"/>
</dbReference>
<proteinExistence type="predicted"/>
<dbReference type="Proteomes" id="UP000024635">
    <property type="component" value="Unassembled WGS sequence"/>
</dbReference>
<dbReference type="Gene3D" id="2.30.29.240">
    <property type="match status" value="1"/>
</dbReference>
<comment type="caution">
    <text evidence="2">The sequence shown here is derived from an EMBL/GenBank/DDBJ whole genome shotgun (WGS) entry which is preliminary data.</text>
</comment>
<name>A0A016SQS0_9BILA</name>
<gene>
    <name evidence="2" type="primary">Acey_s0190.g1242</name>
    <name evidence="2" type="ORF">Y032_0190g1242</name>
</gene>
<reference evidence="3" key="1">
    <citation type="journal article" date="2015" name="Nat. Genet.">
        <title>The genome and transcriptome of the zoonotic hookworm Ancylostoma ceylanicum identify infection-specific gene families.</title>
        <authorList>
            <person name="Schwarz E.M."/>
            <person name="Hu Y."/>
            <person name="Antoshechkin I."/>
            <person name="Miller M.M."/>
            <person name="Sternberg P.W."/>
            <person name="Aroian R.V."/>
        </authorList>
    </citation>
    <scope>NUCLEOTIDE SEQUENCE</scope>
    <source>
        <strain evidence="3">HY135</strain>
    </source>
</reference>
<dbReference type="Pfam" id="PF17787">
    <property type="entry name" value="PH_14"/>
    <property type="match status" value="1"/>
</dbReference>
<accession>A0A016SQS0</accession>
<evidence type="ECO:0000259" key="1">
    <source>
        <dbReference type="Pfam" id="PF17787"/>
    </source>
</evidence>
<dbReference type="OrthoDB" id="269822at2759"/>
<organism evidence="2 3">
    <name type="scientific">Ancylostoma ceylanicum</name>
    <dbReference type="NCBI Taxonomy" id="53326"/>
    <lineage>
        <taxon>Eukaryota</taxon>
        <taxon>Metazoa</taxon>
        <taxon>Ecdysozoa</taxon>
        <taxon>Nematoda</taxon>
        <taxon>Chromadorea</taxon>
        <taxon>Rhabditida</taxon>
        <taxon>Rhabditina</taxon>
        <taxon>Rhabditomorpha</taxon>
        <taxon>Strongyloidea</taxon>
        <taxon>Ancylostomatidae</taxon>
        <taxon>Ancylostomatinae</taxon>
        <taxon>Ancylostoma</taxon>
    </lineage>
</organism>
<protein>
    <recommendedName>
        <fullName evidence="1">PLC-beta PH domain-containing protein</fullName>
    </recommendedName>
</protein>